<dbReference type="EMBL" id="KN411345">
    <property type="protein sequence ID" value="KHG18771.1"/>
    <property type="molecule type" value="Genomic_DNA"/>
</dbReference>
<dbReference type="AlphaFoldDB" id="A0A0B0P5Z6"/>
<reference evidence="1" key="1">
    <citation type="submission" date="2014-09" db="EMBL/GenBank/DDBJ databases">
        <title>G. arboreum L. cv. AKA8401 A2 genome assembly version 1.0.</title>
        <authorList>
            <person name="Mudge J."/>
            <person name="Ramaraj T."/>
            <person name="Lindquist I.E."/>
            <person name="Bharti A.K."/>
            <person name="Sundararajan A."/>
            <person name="Cameron C.T."/>
            <person name="Woodward J.E."/>
            <person name="May G.D."/>
            <person name="Brubaker C."/>
            <person name="Broadhvest J."/>
            <person name="Wilkins T.A."/>
        </authorList>
    </citation>
    <scope>NUCLEOTIDE SEQUENCE</scope>
</reference>
<dbReference type="EMBL" id="KN451679">
    <property type="protein sequence ID" value="KHG29746.1"/>
    <property type="molecule type" value="Genomic_DNA"/>
</dbReference>
<accession>A0A0B0P5Z6</accession>
<dbReference type="Proteomes" id="UP000032142">
    <property type="component" value="Unassembled WGS sequence"/>
</dbReference>
<reference evidence="3" key="2">
    <citation type="submission" date="2014-09" db="EMBL/GenBank/DDBJ databases">
        <authorList>
            <person name="Mudge J."/>
            <person name="Ramaraj T."/>
            <person name="Lindquist I.E."/>
            <person name="Bharti A.K."/>
            <person name="Sundararajan A."/>
            <person name="Cameron C.T."/>
            <person name="Woodward J.E."/>
            <person name="May G.D."/>
            <person name="Brubaker C."/>
            <person name="Broadhvest J."/>
            <person name="Wilkins T.A."/>
        </authorList>
    </citation>
    <scope>NUCLEOTIDE SEQUENCE</scope>
    <source>
        <strain evidence="3">cv. AKA8401</strain>
    </source>
</reference>
<proteinExistence type="predicted"/>
<keyword evidence="3" id="KW-1185">Reference proteome</keyword>
<evidence type="ECO:0000313" key="1">
    <source>
        <dbReference type="EMBL" id="KHG18771.1"/>
    </source>
</evidence>
<protein>
    <submittedName>
        <fullName evidence="1">Uncharacterized protein</fullName>
    </submittedName>
</protein>
<gene>
    <name evidence="1" type="ORF">F383_04517</name>
    <name evidence="2" type="ORF">F383_08363</name>
</gene>
<evidence type="ECO:0000313" key="2">
    <source>
        <dbReference type="EMBL" id="KHG29746.1"/>
    </source>
</evidence>
<organism evidence="1 3">
    <name type="scientific">Gossypium arboreum</name>
    <name type="common">Tree cotton</name>
    <name type="synonym">Gossypium nanking</name>
    <dbReference type="NCBI Taxonomy" id="29729"/>
    <lineage>
        <taxon>Eukaryota</taxon>
        <taxon>Viridiplantae</taxon>
        <taxon>Streptophyta</taxon>
        <taxon>Embryophyta</taxon>
        <taxon>Tracheophyta</taxon>
        <taxon>Spermatophyta</taxon>
        <taxon>Magnoliopsida</taxon>
        <taxon>eudicotyledons</taxon>
        <taxon>Gunneridae</taxon>
        <taxon>Pentapetalae</taxon>
        <taxon>rosids</taxon>
        <taxon>malvids</taxon>
        <taxon>Malvales</taxon>
        <taxon>Malvaceae</taxon>
        <taxon>Malvoideae</taxon>
        <taxon>Gossypium</taxon>
    </lineage>
</organism>
<name>A0A0B0P5Z6_GOSAR</name>
<sequence length="50" mass="5689">MLHVTSHTRCDLAVWHKSVYPTSLARLGTRACMAIFRAHERGTRTCVFSI</sequence>
<evidence type="ECO:0000313" key="3">
    <source>
        <dbReference type="Proteomes" id="UP000032142"/>
    </source>
</evidence>